<organism evidence="1 2">
    <name type="scientific">Botryotinia fuckeliana (strain T4)</name>
    <name type="common">Noble rot fungus</name>
    <name type="synonym">Botrytis cinerea</name>
    <dbReference type="NCBI Taxonomy" id="999810"/>
    <lineage>
        <taxon>Eukaryota</taxon>
        <taxon>Fungi</taxon>
        <taxon>Dikarya</taxon>
        <taxon>Ascomycota</taxon>
        <taxon>Pezizomycotina</taxon>
        <taxon>Leotiomycetes</taxon>
        <taxon>Helotiales</taxon>
        <taxon>Sclerotiniaceae</taxon>
        <taxon>Botrytis</taxon>
    </lineage>
</organism>
<evidence type="ECO:0000313" key="2">
    <source>
        <dbReference type="Proteomes" id="UP000008177"/>
    </source>
</evidence>
<protein>
    <submittedName>
        <fullName evidence="1">Uncharacterized protein</fullName>
    </submittedName>
</protein>
<dbReference type="InParanoid" id="G2XY49"/>
<dbReference type="AlphaFoldDB" id="G2XY49"/>
<dbReference type="HOGENOM" id="CLU_1906431_0_0_1"/>
<proteinExistence type="predicted"/>
<name>G2XY49_BOTF4</name>
<accession>G2XY49</accession>
<sequence length="133" mass="15353">MAYFWGCRGWKSLGVFTFAGRRDFEDLDCEKEWYVVTSHGDDLVGPMIVWCMYFVHKLTPNSGRRLVRTGRFQWAWSWKTKPGTRSGWWKFCLQSRDGFSIGGVGKFDRNGNQISRLVVATVMVGGWTELPIS</sequence>
<evidence type="ECO:0000313" key="1">
    <source>
        <dbReference type="EMBL" id="CCD45386.1"/>
    </source>
</evidence>
<dbReference type="EMBL" id="FQ790278">
    <property type="protein sequence ID" value="CCD45386.1"/>
    <property type="molecule type" value="Genomic_DNA"/>
</dbReference>
<dbReference type="Proteomes" id="UP000008177">
    <property type="component" value="Unplaced contigs"/>
</dbReference>
<gene>
    <name evidence="1" type="ORF">BofuT4_P044040.1</name>
</gene>
<reference evidence="2" key="1">
    <citation type="journal article" date="2011" name="PLoS Genet.">
        <title>Genomic analysis of the necrotrophic fungal pathogens Sclerotinia sclerotiorum and Botrytis cinerea.</title>
        <authorList>
            <person name="Amselem J."/>
            <person name="Cuomo C.A."/>
            <person name="van Kan J.A."/>
            <person name="Viaud M."/>
            <person name="Benito E.P."/>
            <person name="Couloux A."/>
            <person name="Coutinho P.M."/>
            <person name="de Vries R.P."/>
            <person name="Dyer P.S."/>
            <person name="Fillinger S."/>
            <person name="Fournier E."/>
            <person name="Gout L."/>
            <person name="Hahn M."/>
            <person name="Kohn L."/>
            <person name="Lapalu N."/>
            <person name="Plummer K.M."/>
            <person name="Pradier J.M."/>
            <person name="Quevillon E."/>
            <person name="Sharon A."/>
            <person name="Simon A."/>
            <person name="ten Have A."/>
            <person name="Tudzynski B."/>
            <person name="Tudzynski P."/>
            <person name="Wincker P."/>
            <person name="Andrew M."/>
            <person name="Anthouard V."/>
            <person name="Beever R.E."/>
            <person name="Beffa R."/>
            <person name="Benoit I."/>
            <person name="Bouzid O."/>
            <person name="Brault B."/>
            <person name="Chen Z."/>
            <person name="Choquer M."/>
            <person name="Collemare J."/>
            <person name="Cotton P."/>
            <person name="Danchin E.G."/>
            <person name="Da Silva C."/>
            <person name="Gautier A."/>
            <person name="Giraud C."/>
            <person name="Giraud T."/>
            <person name="Gonzalez C."/>
            <person name="Grossetete S."/>
            <person name="Guldener U."/>
            <person name="Henrissat B."/>
            <person name="Howlett B.J."/>
            <person name="Kodira C."/>
            <person name="Kretschmer M."/>
            <person name="Lappartient A."/>
            <person name="Leroch M."/>
            <person name="Levis C."/>
            <person name="Mauceli E."/>
            <person name="Neuveglise C."/>
            <person name="Oeser B."/>
            <person name="Pearson M."/>
            <person name="Poulain J."/>
            <person name="Poussereau N."/>
            <person name="Quesneville H."/>
            <person name="Rascle C."/>
            <person name="Schumacher J."/>
            <person name="Segurens B."/>
            <person name="Sexton A."/>
            <person name="Silva E."/>
            <person name="Sirven C."/>
            <person name="Soanes D.M."/>
            <person name="Talbot N.J."/>
            <person name="Templeton M."/>
            <person name="Yandava C."/>
            <person name="Yarden O."/>
            <person name="Zeng Q."/>
            <person name="Rollins J.A."/>
            <person name="Lebrun M.H."/>
            <person name="Dickman M."/>
        </authorList>
    </citation>
    <scope>NUCLEOTIDE SEQUENCE [LARGE SCALE GENOMIC DNA]</scope>
    <source>
        <strain evidence="2">T4</strain>
    </source>
</reference>